<dbReference type="Pfam" id="PF08241">
    <property type="entry name" value="Methyltransf_11"/>
    <property type="match status" value="1"/>
</dbReference>
<evidence type="ECO:0000313" key="2">
    <source>
        <dbReference type="EMBL" id="WFT74100.1"/>
    </source>
</evidence>
<accession>A0ABY8IV93</accession>
<reference evidence="2 3" key="1">
    <citation type="submission" date="2023-04" db="EMBL/GenBank/DDBJ databases">
        <title>Genome sequence of Halobacillus naozhouensis KACC 21980.</title>
        <authorList>
            <person name="Kim S."/>
            <person name="Heo J."/>
            <person name="Kwon S.-W."/>
        </authorList>
    </citation>
    <scope>NUCLEOTIDE SEQUENCE [LARGE SCALE GENOMIC DNA]</scope>
    <source>
        <strain evidence="2 3">KCTC 13234</strain>
    </source>
</reference>
<dbReference type="SUPFAM" id="SSF53335">
    <property type="entry name" value="S-adenosyl-L-methionine-dependent methyltransferases"/>
    <property type="match status" value="1"/>
</dbReference>
<dbReference type="GO" id="GO:0032259">
    <property type="term" value="P:methylation"/>
    <property type="evidence" value="ECO:0007669"/>
    <property type="project" value="UniProtKB-KW"/>
</dbReference>
<organism evidence="2 3">
    <name type="scientific">Halobacillus naozhouensis</name>
    <dbReference type="NCBI Taxonomy" id="554880"/>
    <lineage>
        <taxon>Bacteria</taxon>
        <taxon>Bacillati</taxon>
        <taxon>Bacillota</taxon>
        <taxon>Bacilli</taxon>
        <taxon>Bacillales</taxon>
        <taxon>Bacillaceae</taxon>
        <taxon>Halobacillus</taxon>
    </lineage>
</organism>
<dbReference type="InterPro" id="IPR013216">
    <property type="entry name" value="Methyltransf_11"/>
</dbReference>
<keyword evidence="2" id="KW-0808">Transferase</keyword>
<proteinExistence type="predicted"/>
<name>A0ABY8IV93_9BACI</name>
<evidence type="ECO:0000313" key="3">
    <source>
        <dbReference type="Proteomes" id="UP001221597"/>
    </source>
</evidence>
<keyword evidence="3" id="KW-1185">Reference proteome</keyword>
<dbReference type="CDD" id="cd02440">
    <property type="entry name" value="AdoMet_MTases"/>
    <property type="match status" value="1"/>
</dbReference>
<dbReference type="Gene3D" id="3.40.50.150">
    <property type="entry name" value="Vaccinia Virus protein VP39"/>
    <property type="match status" value="1"/>
</dbReference>
<sequence>MKEEFAFNSKVAKAYEKNTRISVPTYDTLFDMVQSYFRAQLGDKAASLLVVGAGGGNEFSAWGPSNPKWAFTGVDPSEDMLKMAKNNAVQLGLESRIRLIQGTVDDLPPADTKFDAASCILVLHFIDDDQEKLKLLRTIKDNLKSGAPFVLVSAYGDRDDAELHNRLNVWKSFFLDEGHEPSKVDEMEDRIIMNISLIPEKQIEWLLEESGFTNIARFYATGLFAGWICHAE</sequence>
<dbReference type="RefSeq" id="WP_283076104.1">
    <property type="nucleotide sequence ID" value="NZ_CP121671.1"/>
</dbReference>
<protein>
    <submittedName>
        <fullName evidence="2">Class I SAM-dependent methyltransferase</fullName>
        <ecNumber evidence="2">2.1.1.-</ecNumber>
    </submittedName>
</protein>
<dbReference type="GO" id="GO:0008168">
    <property type="term" value="F:methyltransferase activity"/>
    <property type="evidence" value="ECO:0007669"/>
    <property type="project" value="UniProtKB-KW"/>
</dbReference>
<dbReference type="InterPro" id="IPR029063">
    <property type="entry name" value="SAM-dependent_MTases_sf"/>
</dbReference>
<dbReference type="Proteomes" id="UP001221597">
    <property type="component" value="Chromosome"/>
</dbReference>
<keyword evidence="2" id="KW-0489">Methyltransferase</keyword>
<dbReference type="EC" id="2.1.1.-" evidence="2"/>
<evidence type="ECO:0000259" key="1">
    <source>
        <dbReference type="Pfam" id="PF08241"/>
    </source>
</evidence>
<dbReference type="EMBL" id="CP121671">
    <property type="protein sequence ID" value="WFT74100.1"/>
    <property type="molecule type" value="Genomic_DNA"/>
</dbReference>
<gene>
    <name evidence="2" type="ORF">P9989_17265</name>
</gene>
<feature type="domain" description="Methyltransferase type 11" evidence="1">
    <location>
        <begin position="50"/>
        <end position="150"/>
    </location>
</feature>